<name>A0A9X1Y8V9_9PROT</name>
<evidence type="ECO:0000259" key="1">
    <source>
        <dbReference type="Pfam" id="PF02602"/>
    </source>
</evidence>
<dbReference type="AlphaFoldDB" id="A0A9X1Y8V9"/>
<evidence type="ECO:0000313" key="2">
    <source>
        <dbReference type="EMBL" id="MCK8785273.1"/>
    </source>
</evidence>
<dbReference type="SUPFAM" id="SSF69618">
    <property type="entry name" value="HemD-like"/>
    <property type="match status" value="1"/>
</dbReference>
<comment type="caution">
    <text evidence="2">The sequence shown here is derived from an EMBL/GenBank/DDBJ whole genome shotgun (WGS) entry which is preliminary data.</text>
</comment>
<organism evidence="2 3">
    <name type="scientific">Roseomonas acroporae</name>
    <dbReference type="NCBI Taxonomy" id="2937791"/>
    <lineage>
        <taxon>Bacteria</taxon>
        <taxon>Pseudomonadati</taxon>
        <taxon>Pseudomonadota</taxon>
        <taxon>Alphaproteobacteria</taxon>
        <taxon>Acetobacterales</taxon>
        <taxon>Roseomonadaceae</taxon>
        <taxon>Roseomonas</taxon>
    </lineage>
</organism>
<dbReference type="EMBL" id="JALPRX010000054">
    <property type="protein sequence ID" value="MCK8785273.1"/>
    <property type="molecule type" value="Genomic_DNA"/>
</dbReference>
<proteinExistence type="predicted"/>
<accession>A0A9X1Y8V9</accession>
<gene>
    <name evidence="2" type="ORF">M0638_12845</name>
</gene>
<sequence>MADAVLITRPEPGAAGTARAVAALGWQPVAAPALLLAPRPPAILPPAQALLLTSRAAARALAPDPAPSDASDASSCDRALPVLAVGDRTAAEARERGFRRVESAGRTAAELAALAAARLDPGAGPLLLAVGEGYGAELAAALRGRGFRVHRRVVYRAAPAPSLPPPARAALAAGRIGAALFYSPRSAACAMTLLREAGLAGAATRMLALAISPRVAETLRAAPVAWRAVHVAAQPDEAALLALLGRADRTDAFSGWAAAPDGPDNATRR</sequence>
<dbReference type="Gene3D" id="3.40.50.10090">
    <property type="match status" value="2"/>
</dbReference>
<dbReference type="RefSeq" id="WP_248667396.1">
    <property type="nucleotide sequence ID" value="NZ_JALPRX010000054.1"/>
</dbReference>
<dbReference type="Proteomes" id="UP001139516">
    <property type="component" value="Unassembled WGS sequence"/>
</dbReference>
<feature type="domain" description="Tetrapyrrole biosynthesis uroporphyrinogen III synthase" evidence="1">
    <location>
        <begin position="18"/>
        <end position="241"/>
    </location>
</feature>
<dbReference type="CDD" id="cd06578">
    <property type="entry name" value="HemD"/>
    <property type="match status" value="1"/>
</dbReference>
<dbReference type="InterPro" id="IPR003754">
    <property type="entry name" value="4pyrrol_synth_uPrphyn_synth"/>
</dbReference>
<keyword evidence="3" id="KW-1185">Reference proteome</keyword>
<dbReference type="GO" id="GO:0033014">
    <property type="term" value="P:tetrapyrrole biosynthetic process"/>
    <property type="evidence" value="ECO:0007669"/>
    <property type="project" value="InterPro"/>
</dbReference>
<protein>
    <submittedName>
        <fullName evidence="2">Uroporphyrinogen-III synthase</fullName>
    </submittedName>
</protein>
<dbReference type="GO" id="GO:0004852">
    <property type="term" value="F:uroporphyrinogen-III synthase activity"/>
    <property type="evidence" value="ECO:0007669"/>
    <property type="project" value="InterPro"/>
</dbReference>
<dbReference type="InterPro" id="IPR036108">
    <property type="entry name" value="4pyrrol_syn_uPrphyn_synt_sf"/>
</dbReference>
<dbReference type="Pfam" id="PF02602">
    <property type="entry name" value="HEM4"/>
    <property type="match status" value="1"/>
</dbReference>
<evidence type="ECO:0000313" key="3">
    <source>
        <dbReference type="Proteomes" id="UP001139516"/>
    </source>
</evidence>
<reference evidence="2" key="1">
    <citation type="submission" date="2022-04" db="EMBL/GenBank/DDBJ databases">
        <title>Roseomonas acroporae sp. nov., isolated from coral Acropora digitifera.</title>
        <authorList>
            <person name="Sun H."/>
        </authorList>
    </citation>
    <scope>NUCLEOTIDE SEQUENCE</scope>
    <source>
        <strain evidence="2">NAR14</strain>
    </source>
</reference>